<accession>A0A150GW67</accession>
<name>A0A150GW67_GONPE</name>
<evidence type="ECO:0000256" key="1">
    <source>
        <dbReference type="SAM" id="MobiDB-lite"/>
    </source>
</evidence>
<evidence type="ECO:0008006" key="4">
    <source>
        <dbReference type="Google" id="ProtNLM"/>
    </source>
</evidence>
<feature type="compositionally biased region" description="Pro residues" evidence="1">
    <location>
        <begin position="208"/>
        <end position="252"/>
    </location>
</feature>
<comment type="caution">
    <text evidence="2">The sequence shown here is derived from an EMBL/GenBank/DDBJ whole genome shotgun (WGS) entry which is preliminary data.</text>
</comment>
<dbReference type="EMBL" id="LSYV01000007">
    <property type="protein sequence ID" value="KXZ53610.1"/>
    <property type="molecule type" value="Genomic_DNA"/>
</dbReference>
<sequence>MLAEDAVNQCLHLDPTNYTSITPDQGPADRCIDQAACVDVYLKDGCTTAAEAGTGTVYHYCKVCLYWSDDRNCPKEDPKDTISHVCAGDEFLPVVPAPGLPAVEGATNKVEPFKGGVDDRYCQYVRFAASDEHARVYFTVKDGNGACLPAGQSSLNVTLGGIQASCSGPRTVNNTLAGCGRGDQENECLWEFKIPNPSKCQETKAQCPPKPPSPSPPRPPRPPRPPPGTPRPPAPPRPPRPPPSPPRPPRPPRYPEECKDPKSNGGNPGDGNSGGGSDNSGGNNDNNDDNGNIDNEDNKGNKGNKANKVNKVKKDK</sequence>
<gene>
    <name evidence="2" type="ORF">GPECTOR_6g527</name>
</gene>
<reference evidence="3" key="1">
    <citation type="journal article" date="2016" name="Nat. Commun.">
        <title>The Gonium pectorale genome demonstrates co-option of cell cycle regulation during the evolution of multicellularity.</title>
        <authorList>
            <person name="Hanschen E.R."/>
            <person name="Marriage T.N."/>
            <person name="Ferris P.J."/>
            <person name="Hamaji T."/>
            <person name="Toyoda A."/>
            <person name="Fujiyama A."/>
            <person name="Neme R."/>
            <person name="Noguchi H."/>
            <person name="Minakuchi Y."/>
            <person name="Suzuki M."/>
            <person name="Kawai-Toyooka H."/>
            <person name="Smith D.R."/>
            <person name="Sparks H."/>
            <person name="Anderson J."/>
            <person name="Bakaric R."/>
            <person name="Luria V."/>
            <person name="Karger A."/>
            <person name="Kirschner M.W."/>
            <person name="Durand P.M."/>
            <person name="Michod R.E."/>
            <person name="Nozaki H."/>
            <person name="Olson B.J."/>
        </authorList>
    </citation>
    <scope>NUCLEOTIDE SEQUENCE [LARGE SCALE GENOMIC DNA]</scope>
    <source>
        <strain evidence="3">NIES-2863</strain>
    </source>
</reference>
<feature type="compositionally biased region" description="Low complexity" evidence="1">
    <location>
        <begin position="280"/>
        <end position="293"/>
    </location>
</feature>
<organism evidence="2 3">
    <name type="scientific">Gonium pectorale</name>
    <name type="common">Green alga</name>
    <dbReference type="NCBI Taxonomy" id="33097"/>
    <lineage>
        <taxon>Eukaryota</taxon>
        <taxon>Viridiplantae</taxon>
        <taxon>Chlorophyta</taxon>
        <taxon>core chlorophytes</taxon>
        <taxon>Chlorophyceae</taxon>
        <taxon>CS clade</taxon>
        <taxon>Chlamydomonadales</taxon>
        <taxon>Volvocaceae</taxon>
        <taxon>Gonium</taxon>
    </lineage>
</organism>
<feature type="compositionally biased region" description="Basic and acidic residues" evidence="1">
    <location>
        <begin position="253"/>
        <end position="262"/>
    </location>
</feature>
<evidence type="ECO:0000313" key="3">
    <source>
        <dbReference type="Proteomes" id="UP000075714"/>
    </source>
</evidence>
<proteinExistence type="predicted"/>
<dbReference type="OrthoDB" id="550390at2759"/>
<dbReference type="Proteomes" id="UP000075714">
    <property type="component" value="Unassembled WGS sequence"/>
</dbReference>
<evidence type="ECO:0000313" key="2">
    <source>
        <dbReference type="EMBL" id="KXZ53610.1"/>
    </source>
</evidence>
<dbReference type="AlphaFoldDB" id="A0A150GW67"/>
<feature type="compositionally biased region" description="Gly residues" evidence="1">
    <location>
        <begin position="266"/>
        <end position="279"/>
    </location>
</feature>
<keyword evidence="3" id="KW-1185">Reference proteome</keyword>
<protein>
    <recommendedName>
        <fullName evidence="4">Pherophorin domain-containing protein</fullName>
    </recommendedName>
</protein>
<feature type="region of interest" description="Disordered" evidence="1">
    <location>
        <begin position="200"/>
        <end position="316"/>
    </location>
</feature>